<feature type="region of interest" description="Disordered" evidence="6">
    <location>
        <begin position="194"/>
        <end position="213"/>
    </location>
</feature>
<evidence type="ECO:0000256" key="1">
    <source>
        <dbReference type="ARBA" id="ARBA00001947"/>
    </source>
</evidence>
<dbReference type="InterPro" id="IPR055438">
    <property type="entry name" value="AstE_AspA_cat"/>
</dbReference>
<gene>
    <name evidence="8" type="ORF">KAK03_00960</name>
</gene>
<accession>A0A940Y9V1</accession>
<keyword evidence="2" id="KW-0479">Metal-binding</keyword>
<evidence type="ECO:0000256" key="3">
    <source>
        <dbReference type="ARBA" id="ARBA00022801"/>
    </source>
</evidence>
<feature type="compositionally biased region" description="Basic and acidic residues" evidence="6">
    <location>
        <begin position="202"/>
        <end position="213"/>
    </location>
</feature>
<dbReference type="GO" id="GO:0016788">
    <property type="term" value="F:hydrolase activity, acting on ester bonds"/>
    <property type="evidence" value="ECO:0007669"/>
    <property type="project" value="InterPro"/>
</dbReference>
<dbReference type="InterPro" id="IPR000834">
    <property type="entry name" value="Peptidase_M14"/>
</dbReference>
<name>A0A940Y9V1_9BURK</name>
<keyword evidence="3" id="KW-0378">Hydrolase</keyword>
<keyword evidence="4" id="KW-0862">Zinc</keyword>
<evidence type="ECO:0000256" key="4">
    <source>
        <dbReference type="ARBA" id="ARBA00022833"/>
    </source>
</evidence>
<comment type="cofactor">
    <cofactor evidence="1">
        <name>Zn(2+)</name>
        <dbReference type="ChEBI" id="CHEBI:29105"/>
    </cofactor>
</comment>
<evidence type="ECO:0000313" key="9">
    <source>
        <dbReference type="Proteomes" id="UP000676246"/>
    </source>
</evidence>
<evidence type="ECO:0000256" key="6">
    <source>
        <dbReference type="SAM" id="MobiDB-lite"/>
    </source>
</evidence>
<evidence type="ECO:0000256" key="2">
    <source>
        <dbReference type="ARBA" id="ARBA00022723"/>
    </source>
</evidence>
<keyword evidence="9" id="KW-1185">Reference proteome</keyword>
<comment type="caution">
    <text evidence="8">The sequence shown here is derived from an EMBL/GenBank/DDBJ whole genome shotgun (WGS) entry which is preliminary data.</text>
</comment>
<dbReference type="PROSITE" id="PS52035">
    <property type="entry name" value="PEPTIDASE_M14"/>
    <property type="match status" value="1"/>
</dbReference>
<reference evidence="8 9" key="1">
    <citation type="submission" date="2021-04" db="EMBL/GenBank/DDBJ databases">
        <title>The genome sequence of Ideonella sp. 3Y2.</title>
        <authorList>
            <person name="Liu Y."/>
        </authorList>
    </citation>
    <scope>NUCLEOTIDE SEQUENCE [LARGE SCALE GENOMIC DNA]</scope>
    <source>
        <strain evidence="8 9">3Y2</strain>
    </source>
</reference>
<protein>
    <submittedName>
        <fullName evidence="8">M14 family metallocarboxypeptidase</fullName>
    </submittedName>
</protein>
<dbReference type="EMBL" id="JAGQDD010000001">
    <property type="protein sequence ID" value="MBQ0929036.1"/>
    <property type="molecule type" value="Genomic_DNA"/>
</dbReference>
<dbReference type="AlphaFoldDB" id="A0A940Y9V1"/>
<dbReference type="Gene3D" id="3.40.630.10">
    <property type="entry name" value="Zn peptidases"/>
    <property type="match status" value="1"/>
</dbReference>
<dbReference type="GO" id="GO:0006508">
    <property type="term" value="P:proteolysis"/>
    <property type="evidence" value="ECO:0007669"/>
    <property type="project" value="InterPro"/>
</dbReference>
<comment type="similarity">
    <text evidence="5">Belongs to the peptidase M14 family.</text>
</comment>
<evidence type="ECO:0000259" key="7">
    <source>
        <dbReference type="PROSITE" id="PS52035"/>
    </source>
</evidence>
<evidence type="ECO:0000256" key="5">
    <source>
        <dbReference type="PROSITE-ProRule" id="PRU01379"/>
    </source>
</evidence>
<organism evidence="8 9">
    <name type="scientific">Ideonella alba</name>
    <dbReference type="NCBI Taxonomy" id="2824118"/>
    <lineage>
        <taxon>Bacteria</taxon>
        <taxon>Pseudomonadati</taxon>
        <taxon>Pseudomonadota</taxon>
        <taxon>Betaproteobacteria</taxon>
        <taxon>Burkholderiales</taxon>
        <taxon>Sphaerotilaceae</taxon>
        <taxon>Ideonella</taxon>
    </lineage>
</organism>
<dbReference type="Pfam" id="PF24827">
    <property type="entry name" value="AstE_AspA_cat"/>
    <property type="match status" value="1"/>
</dbReference>
<comment type="caution">
    <text evidence="5">Lacks conserved residue(s) required for the propagation of feature annotation.</text>
</comment>
<sequence>MLCAIADHRSALLSLTPPSPYPIGTPGTPWGAAERAAWLARQPLRRSYADEVLAPLQAHLPPEAELLDCGTLDHSALGLPRYPLRAVRSKVWRDDRPTVLVTGGVHGYETSGVQGALRWLAQDFARHAAQVNILLLPCISPWGYETINRWNPAALDPNRNFRPDSPVPEAAWALACVARHAPRVDLHIDLHETTDTDNSEFEPAKAARDGKQPDLHPIPDGFYLVADTDRPELDFQEAVINAVRQVTHIAEPDDSGRLIGSPMLRPGVIAYAKRALGLCGGMTGARFVTTTEVYPDSARTSVAECNEAQRVAVNAAVGVLVGE</sequence>
<proteinExistence type="inferred from homology"/>
<dbReference type="Proteomes" id="UP000676246">
    <property type="component" value="Unassembled WGS sequence"/>
</dbReference>
<dbReference type="GO" id="GO:0004181">
    <property type="term" value="F:metallocarboxypeptidase activity"/>
    <property type="evidence" value="ECO:0007669"/>
    <property type="project" value="InterPro"/>
</dbReference>
<dbReference type="GO" id="GO:0008270">
    <property type="term" value="F:zinc ion binding"/>
    <property type="evidence" value="ECO:0007669"/>
    <property type="project" value="InterPro"/>
</dbReference>
<feature type="domain" description="Peptidase M14" evidence="7">
    <location>
        <begin position="42"/>
        <end position="323"/>
    </location>
</feature>
<evidence type="ECO:0000313" key="8">
    <source>
        <dbReference type="EMBL" id="MBQ0929036.1"/>
    </source>
</evidence>
<dbReference type="CDD" id="cd06231">
    <property type="entry name" value="M14_REP34-like"/>
    <property type="match status" value="1"/>
</dbReference>
<dbReference type="SUPFAM" id="SSF53187">
    <property type="entry name" value="Zn-dependent exopeptidases"/>
    <property type="match status" value="1"/>
</dbReference>